<dbReference type="Gramene" id="TraesJAG2D03G01103590.1">
    <property type="protein sequence ID" value="TraesJAG2D03G01103590.1"/>
    <property type="gene ID" value="TraesJAG2D03G01103590"/>
</dbReference>
<dbReference type="Gramene" id="TraesNOR2D03G01116320.1">
    <property type="protein sequence ID" value="TraesNOR2D03G01116320.1"/>
    <property type="gene ID" value="TraesNOR2D03G01116320"/>
</dbReference>
<dbReference type="Gramene" id="TraesARI2D03G01115370.1">
    <property type="protein sequence ID" value="TraesARI2D03G01115370.1"/>
    <property type="gene ID" value="TraesARI2D03G01115370"/>
</dbReference>
<dbReference type="AlphaFoldDB" id="A0A7H4LBK0"/>
<proteinExistence type="predicted"/>
<dbReference type="Gramene" id="TraesLAC2D03G01052140.1">
    <property type="protein sequence ID" value="TraesLAC2D03G01052140.1"/>
    <property type="gene ID" value="TraesLAC2D03G01052140"/>
</dbReference>
<evidence type="ECO:0000313" key="1">
    <source>
        <dbReference type="EMBL" id="SPT15988.1"/>
    </source>
</evidence>
<sequence>MAGAEEEIQAERAISIAMAPGLCRAARHLPRPRRQRRHRRLAGGLRRLVSVFFLVPTRGSTSRWPWGSALRGTSGWASSVSECTGRFEAHLWSKNTCTEPQRKKKGRQVYFGAYGGEEANYYNHI</sequence>
<gene>
    <name evidence="1" type="ORF">CAMPLR22A2D_LOCUS581</name>
</gene>
<dbReference type="Gramene" id="TraesLDM2D03G01101730.1">
    <property type="protein sequence ID" value="TraesLDM2D03G01101730.1"/>
    <property type="gene ID" value="TraesLDM2D03G01101730"/>
</dbReference>
<evidence type="ECO:0000313" key="2">
    <source>
        <dbReference type="Proteomes" id="UP000280104"/>
    </source>
</evidence>
<name>A0A7H4LBK0_WHEAT</name>
<dbReference type="EMBL" id="LS480641">
    <property type="protein sequence ID" value="SPT15988.1"/>
    <property type="molecule type" value="Genomic_DNA"/>
</dbReference>
<dbReference type="Gramene" id="TraesJUL2D03G01106330.1">
    <property type="protein sequence ID" value="TraesJUL2D03G01106330.1"/>
    <property type="gene ID" value="TraesJUL2D03G01106330"/>
</dbReference>
<accession>A0A7H4LBK0</accession>
<organism evidence="1 2">
    <name type="scientific">Triticum aestivum</name>
    <name type="common">Wheat</name>
    <dbReference type="NCBI Taxonomy" id="4565"/>
    <lineage>
        <taxon>Eukaryota</taxon>
        <taxon>Viridiplantae</taxon>
        <taxon>Streptophyta</taxon>
        <taxon>Embryophyta</taxon>
        <taxon>Tracheophyta</taxon>
        <taxon>Spermatophyta</taxon>
        <taxon>Magnoliopsida</taxon>
        <taxon>Liliopsida</taxon>
        <taxon>Poales</taxon>
        <taxon>Poaceae</taxon>
        <taxon>BOP clade</taxon>
        <taxon>Pooideae</taxon>
        <taxon>Triticodae</taxon>
        <taxon>Triticeae</taxon>
        <taxon>Triticinae</taxon>
        <taxon>Triticum</taxon>
    </lineage>
</organism>
<dbReference type="Gramene" id="TraesSYM2D03G01114510.1">
    <property type="protein sequence ID" value="TraesSYM2D03G01114510.1"/>
    <property type="gene ID" value="TraesSYM2D03G01114510"/>
</dbReference>
<protein>
    <submittedName>
        <fullName evidence="1">Uncharacterized protein</fullName>
    </submittedName>
</protein>
<dbReference type="Gramene" id="TraesSTA2D03G01088780.1">
    <property type="protein sequence ID" value="TraesSTA2D03G01088780.1"/>
    <property type="gene ID" value="TraesSTA2D03G01088780"/>
</dbReference>
<reference evidence="1 2" key="1">
    <citation type="submission" date="2018-05" db="EMBL/GenBank/DDBJ databases">
        <authorList>
            <person name="Thind KAUR A."/>
        </authorList>
    </citation>
    <scope>NUCLEOTIDE SEQUENCE [LARGE SCALE GENOMIC DNA]</scope>
</reference>
<dbReference type="Gramene" id="TraesMAC2D03G01099010.1">
    <property type="protein sequence ID" value="TraesMAC2D03G01099010.1"/>
    <property type="gene ID" value="TraesMAC2D03G01099010"/>
</dbReference>
<dbReference type="Proteomes" id="UP000280104">
    <property type="component" value="Chromosome II"/>
</dbReference>